<dbReference type="EMBL" id="BAAAHE010000057">
    <property type="protein sequence ID" value="GAA0638204.1"/>
    <property type="molecule type" value="Genomic_DNA"/>
</dbReference>
<protein>
    <submittedName>
        <fullName evidence="1">Uncharacterized protein</fullName>
    </submittedName>
</protein>
<organism evidence="1 2">
    <name type="scientific">Sporichthya brevicatena</name>
    <dbReference type="NCBI Taxonomy" id="171442"/>
    <lineage>
        <taxon>Bacteria</taxon>
        <taxon>Bacillati</taxon>
        <taxon>Actinomycetota</taxon>
        <taxon>Actinomycetes</taxon>
        <taxon>Sporichthyales</taxon>
        <taxon>Sporichthyaceae</taxon>
        <taxon>Sporichthya</taxon>
    </lineage>
</organism>
<evidence type="ECO:0000313" key="2">
    <source>
        <dbReference type="Proteomes" id="UP001500957"/>
    </source>
</evidence>
<sequence>MLSTSPGAPAVKATGAYQRGTQNAMSMTMDMSAAGAAAGVPFPAQMEAMFIGSTMYFRLVGSGTPLDTSWTRVSAGDMASGGGLNLGWMLDLISRADPQSGVDLLLEARDLADLGDEVIDGVPTRHYRGTIDASALIRSLATDAESRRLLRQTFREMEVTGAVQDMWVDEDFNIRRSVNRQTSNIGEFTTTMTFAGFDEHVTITAPDPAEVVDLADAM</sequence>
<dbReference type="Proteomes" id="UP001500957">
    <property type="component" value="Unassembled WGS sequence"/>
</dbReference>
<dbReference type="InterPro" id="IPR029046">
    <property type="entry name" value="LolA/LolB/LppX"/>
</dbReference>
<dbReference type="SUPFAM" id="SSF89392">
    <property type="entry name" value="Prokaryotic lipoproteins and lipoprotein localization factors"/>
    <property type="match status" value="1"/>
</dbReference>
<dbReference type="Gene3D" id="2.50.20.20">
    <property type="match status" value="1"/>
</dbReference>
<comment type="caution">
    <text evidence="1">The sequence shown here is derived from an EMBL/GenBank/DDBJ whole genome shotgun (WGS) entry which is preliminary data.</text>
</comment>
<gene>
    <name evidence="1" type="ORF">GCM10009547_48220</name>
</gene>
<evidence type="ECO:0000313" key="1">
    <source>
        <dbReference type="EMBL" id="GAA0638204.1"/>
    </source>
</evidence>
<proteinExistence type="predicted"/>
<name>A0ABN1HCL4_9ACTN</name>
<keyword evidence="2" id="KW-1185">Reference proteome</keyword>
<reference evidence="1 2" key="1">
    <citation type="journal article" date="2019" name="Int. J. Syst. Evol. Microbiol.">
        <title>The Global Catalogue of Microorganisms (GCM) 10K type strain sequencing project: providing services to taxonomists for standard genome sequencing and annotation.</title>
        <authorList>
            <consortium name="The Broad Institute Genomics Platform"/>
            <consortium name="The Broad Institute Genome Sequencing Center for Infectious Disease"/>
            <person name="Wu L."/>
            <person name="Ma J."/>
        </authorList>
    </citation>
    <scope>NUCLEOTIDE SEQUENCE [LARGE SCALE GENOMIC DNA]</scope>
    <source>
        <strain evidence="1 2">JCM 10671</strain>
    </source>
</reference>
<accession>A0ABN1HCL4</accession>